<dbReference type="EMBL" id="PGOL01003732">
    <property type="protein sequence ID" value="PKI39865.1"/>
    <property type="molecule type" value="Genomic_DNA"/>
</dbReference>
<sequence length="103" mass="11691">MANTKKLLKLGRRRCGHSGLGHRNIGRSWRTEESWRRKGKEGREKKVVTGLKFNGLSFGPLWPALRLSLGRVRNRRIGSIPRFMAQFRCDCTVSDSAHCIGIA</sequence>
<proteinExistence type="predicted"/>
<comment type="caution">
    <text evidence="1">The sequence shown here is derived from an EMBL/GenBank/DDBJ whole genome shotgun (WGS) entry which is preliminary data.</text>
</comment>
<dbReference type="Proteomes" id="UP000233551">
    <property type="component" value="Unassembled WGS sequence"/>
</dbReference>
<gene>
    <name evidence="1" type="ORF">CRG98_039740</name>
</gene>
<keyword evidence="2" id="KW-1185">Reference proteome</keyword>
<organism evidence="1 2">
    <name type="scientific">Punica granatum</name>
    <name type="common">Pomegranate</name>
    <dbReference type="NCBI Taxonomy" id="22663"/>
    <lineage>
        <taxon>Eukaryota</taxon>
        <taxon>Viridiplantae</taxon>
        <taxon>Streptophyta</taxon>
        <taxon>Embryophyta</taxon>
        <taxon>Tracheophyta</taxon>
        <taxon>Spermatophyta</taxon>
        <taxon>Magnoliopsida</taxon>
        <taxon>eudicotyledons</taxon>
        <taxon>Gunneridae</taxon>
        <taxon>Pentapetalae</taxon>
        <taxon>rosids</taxon>
        <taxon>malvids</taxon>
        <taxon>Myrtales</taxon>
        <taxon>Lythraceae</taxon>
        <taxon>Punica</taxon>
    </lineage>
</organism>
<reference evidence="1 2" key="1">
    <citation type="submission" date="2017-11" db="EMBL/GenBank/DDBJ databases">
        <title>De-novo sequencing of pomegranate (Punica granatum L.) genome.</title>
        <authorList>
            <person name="Akparov Z."/>
            <person name="Amiraslanov A."/>
            <person name="Hajiyeva S."/>
            <person name="Abbasov M."/>
            <person name="Kaur K."/>
            <person name="Hamwieh A."/>
            <person name="Solovyev V."/>
            <person name="Salamov A."/>
            <person name="Braich B."/>
            <person name="Kosarev P."/>
            <person name="Mahmoud A."/>
            <person name="Hajiyev E."/>
            <person name="Babayeva S."/>
            <person name="Izzatullayeva V."/>
            <person name="Mammadov A."/>
            <person name="Mammadov A."/>
            <person name="Sharifova S."/>
            <person name="Ojaghi J."/>
            <person name="Eynullazada K."/>
            <person name="Bayramov B."/>
            <person name="Abdulazimova A."/>
            <person name="Shahmuradov I."/>
        </authorList>
    </citation>
    <scope>NUCLEOTIDE SEQUENCE [LARGE SCALE GENOMIC DNA]</scope>
    <source>
        <strain evidence="2">cv. AG2017</strain>
        <tissue evidence="1">Leaf</tissue>
    </source>
</reference>
<name>A0A2I0I792_PUNGR</name>
<protein>
    <submittedName>
        <fullName evidence="1">Uncharacterized protein</fullName>
    </submittedName>
</protein>
<accession>A0A2I0I792</accession>
<evidence type="ECO:0000313" key="1">
    <source>
        <dbReference type="EMBL" id="PKI39865.1"/>
    </source>
</evidence>
<evidence type="ECO:0000313" key="2">
    <source>
        <dbReference type="Proteomes" id="UP000233551"/>
    </source>
</evidence>
<dbReference type="AlphaFoldDB" id="A0A2I0I792"/>